<comment type="function">
    <text evidence="12">Vacuolar cation/proton exchanger (CAX). Translocates Ca(2+) and other metal ions into vacuoles using the proton gradient formed by H(+)-ATPase and H(+)-pyrophosphatase.</text>
</comment>
<keyword evidence="3 12" id="KW-0813">Transport</keyword>
<dbReference type="Proteomes" id="UP001472677">
    <property type="component" value="Unassembled WGS sequence"/>
</dbReference>
<protein>
    <recommendedName>
        <fullName evidence="12">Vacuolar cation/proton exchanger</fullName>
    </recommendedName>
</protein>
<keyword evidence="16" id="KW-1185">Reference proteome</keyword>
<feature type="transmembrane region" description="Helical" evidence="12">
    <location>
        <begin position="93"/>
        <end position="112"/>
    </location>
</feature>
<dbReference type="PANTHER" id="PTHR31503">
    <property type="entry name" value="VACUOLAR CALCIUM ION TRANSPORTER"/>
    <property type="match status" value="1"/>
</dbReference>
<keyword evidence="4 12" id="KW-0050">Antiport</keyword>
<organism evidence="15 16">
    <name type="scientific">Hibiscus sabdariffa</name>
    <name type="common">roselle</name>
    <dbReference type="NCBI Taxonomy" id="183260"/>
    <lineage>
        <taxon>Eukaryota</taxon>
        <taxon>Viridiplantae</taxon>
        <taxon>Streptophyta</taxon>
        <taxon>Embryophyta</taxon>
        <taxon>Tracheophyta</taxon>
        <taxon>Spermatophyta</taxon>
        <taxon>Magnoliopsida</taxon>
        <taxon>eudicotyledons</taxon>
        <taxon>Gunneridae</taxon>
        <taxon>Pentapetalae</taxon>
        <taxon>rosids</taxon>
        <taxon>malvids</taxon>
        <taxon>Malvales</taxon>
        <taxon>Malvaceae</taxon>
        <taxon>Malvoideae</taxon>
        <taxon>Hibiscus</taxon>
    </lineage>
</organism>
<evidence type="ECO:0000313" key="15">
    <source>
        <dbReference type="EMBL" id="KAK8563880.1"/>
    </source>
</evidence>
<feature type="transmembrane region" description="Helical" evidence="12">
    <location>
        <begin position="377"/>
        <end position="401"/>
    </location>
</feature>
<keyword evidence="5 12" id="KW-0926">Vacuole</keyword>
<gene>
    <name evidence="15" type="ORF">V6N12_036015</name>
</gene>
<evidence type="ECO:0000256" key="9">
    <source>
        <dbReference type="ARBA" id="ARBA00022989"/>
    </source>
</evidence>
<feature type="domain" description="Sodium/calcium exchanger membrane region" evidence="14">
    <location>
        <begin position="311"/>
        <end position="449"/>
    </location>
</feature>
<evidence type="ECO:0000313" key="16">
    <source>
        <dbReference type="Proteomes" id="UP001472677"/>
    </source>
</evidence>
<comment type="caution">
    <text evidence="12">Lacks conserved residue(s) required for the propagation of feature annotation.</text>
</comment>
<evidence type="ECO:0000259" key="14">
    <source>
        <dbReference type="Pfam" id="PF01699"/>
    </source>
</evidence>
<evidence type="ECO:0000256" key="6">
    <source>
        <dbReference type="ARBA" id="ARBA00022568"/>
    </source>
</evidence>
<keyword evidence="6 12" id="KW-0109">Calcium transport</keyword>
<reference evidence="15 16" key="1">
    <citation type="journal article" date="2024" name="G3 (Bethesda)">
        <title>Genome assembly of Hibiscus sabdariffa L. provides insights into metabolisms of medicinal natural products.</title>
        <authorList>
            <person name="Kim T."/>
        </authorList>
    </citation>
    <scope>NUCLEOTIDE SEQUENCE [LARGE SCALE GENOMIC DNA]</scope>
    <source>
        <strain evidence="15">TK-2024</strain>
        <tissue evidence="15">Old leaves</tissue>
    </source>
</reference>
<dbReference type="Pfam" id="PF01699">
    <property type="entry name" value="Na_Ca_ex"/>
    <property type="match status" value="2"/>
</dbReference>
<feature type="transmembrane region" description="Helical" evidence="12">
    <location>
        <begin position="65"/>
        <end position="87"/>
    </location>
</feature>
<evidence type="ECO:0000256" key="5">
    <source>
        <dbReference type="ARBA" id="ARBA00022554"/>
    </source>
</evidence>
<dbReference type="InterPro" id="IPR004713">
    <property type="entry name" value="CaH_exchang"/>
</dbReference>
<evidence type="ECO:0000256" key="1">
    <source>
        <dbReference type="ARBA" id="ARBA00004128"/>
    </source>
</evidence>
<evidence type="ECO:0000256" key="4">
    <source>
        <dbReference type="ARBA" id="ARBA00022449"/>
    </source>
</evidence>
<sequence length="499" mass="54843">MGSLEEEPCLLEDVNPNSSGKESRHGKTAINMSSSLLRKKSSDLPVVSAVRRPMHRHFLANLQEVVLGTKLSVVFPVIPLAFVAQYYGFGRSWVFALSLLGVSALAERISFLTEQIAFYIGPTVGGLVNATCGNAPELIIAIFALRQNKLDMVKYSLLGSVLSNMLLVLGTSLFCGGIANLRQGQKFNRRQAEVNCLLLILALLCHSLPLLFRMSGRPAVVTAEPMLQLSRAGSIVMLIAYLSYLVFQLFTHRQFFEPQEVVQFNVHRFEKPESSTNCIIVSYINETDKSIEQEQEDEESEEAAVIGFWSAILWLVGLTALVSLLSEYIVETIEDASNSWGISVSFNSMILLPVVGNAPEHAGAIIFAFKDKLDISLGVALGSATQISMLVVPLCVVAAWIMGINMDLNFNLLETGSLAVSIVAVAFTLQDGNSHYLKGLILILLYSVIGACFFAKETSQTQQLREPLIQSSELEKLDDDEDRLQFGHTIVFVMPQLSK</sequence>
<evidence type="ECO:0000256" key="13">
    <source>
        <dbReference type="SAM" id="MobiDB-lite"/>
    </source>
</evidence>
<proteinExistence type="inferred from homology"/>
<evidence type="ECO:0000256" key="8">
    <source>
        <dbReference type="ARBA" id="ARBA00022837"/>
    </source>
</evidence>
<feature type="compositionally biased region" description="Acidic residues" evidence="13">
    <location>
        <begin position="1"/>
        <end position="10"/>
    </location>
</feature>
<comment type="caution">
    <text evidence="15">The sequence shown here is derived from an EMBL/GenBank/DDBJ whole genome shotgun (WGS) entry which is preliminary data.</text>
</comment>
<dbReference type="EMBL" id="JBBPBM010000011">
    <property type="protein sequence ID" value="KAK8563880.1"/>
    <property type="molecule type" value="Genomic_DNA"/>
</dbReference>
<keyword evidence="9 12" id="KW-1133">Transmembrane helix</keyword>
<comment type="subcellular location">
    <subcellularLocation>
        <location evidence="1">Vacuole membrane</location>
        <topology evidence="1">Multi-pass membrane protein</topology>
    </subcellularLocation>
</comment>
<evidence type="ECO:0000256" key="7">
    <source>
        <dbReference type="ARBA" id="ARBA00022692"/>
    </source>
</evidence>
<feature type="transmembrane region" description="Helical" evidence="12">
    <location>
        <begin position="435"/>
        <end position="455"/>
    </location>
</feature>
<evidence type="ECO:0000256" key="10">
    <source>
        <dbReference type="ARBA" id="ARBA00023065"/>
    </source>
</evidence>
<name>A0ABR2EPE4_9ROSI</name>
<dbReference type="InterPro" id="IPR004798">
    <property type="entry name" value="CAX-like"/>
</dbReference>
<comment type="similarity">
    <text evidence="2">Belongs to the Ca(2+):cation antiporter (CaCA) (TC 2.A.19) family. Cation/proton exchanger (CAX) subfamily.</text>
</comment>
<dbReference type="InterPro" id="IPR004837">
    <property type="entry name" value="NaCa_Exmemb"/>
</dbReference>
<dbReference type="NCBIfam" id="TIGR00378">
    <property type="entry name" value="cax"/>
    <property type="match status" value="1"/>
</dbReference>
<dbReference type="Gene3D" id="1.20.1420.30">
    <property type="entry name" value="NCX, central ion-binding region"/>
    <property type="match status" value="2"/>
</dbReference>
<feature type="region of interest" description="Disordered" evidence="13">
    <location>
        <begin position="1"/>
        <end position="26"/>
    </location>
</feature>
<feature type="transmembrane region" description="Helical" evidence="12">
    <location>
        <begin position="157"/>
        <end position="180"/>
    </location>
</feature>
<feature type="domain" description="Sodium/calcium exchanger membrane region" evidence="14">
    <location>
        <begin position="93"/>
        <end position="249"/>
    </location>
</feature>
<accession>A0ABR2EPE4</accession>
<dbReference type="InterPro" id="IPR044880">
    <property type="entry name" value="NCX_ion-bd_dom_sf"/>
</dbReference>
<keyword evidence="8 12" id="KW-0106">Calcium</keyword>
<feature type="transmembrane region" description="Helical" evidence="12">
    <location>
        <begin position="303"/>
        <end position="325"/>
    </location>
</feature>
<feature type="transmembrane region" description="Helical" evidence="12">
    <location>
        <begin position="408"/>
        <end position="429"/>
    </location>
</feature>
<evidence type="ECO:0000256" key="12">
    <source>
        <dbReference type="RuleBase" id="RU365028"/>
    </source>
</evidence>
<feature type="transmembrane region" description="Helical" evidence="12">
    <location>
        <begin position="232"/>
        <end position="250"/>
    </location>
</feature>
<keyword evidence="7 12" id="KW-0812">Transmembrane</keyword>
<evidence type="ECO:0000256" key="2">
    <source>
        <dbReference type="ARBA" id="ARBA00008248"/>
    </source>
</evidence>
<keyword evidence="11 12" id="KW-0472">Membrane</keyword>
<feature type="transmembrane region" description="Helical" evidence="12">
    <location>
        <begin position="192"/>
        <end position="212"/>
    </location>
</feature>
<evidence type="ECO:0000256" key="3">
    <source>
        <dbReference type="ARBA" id="ARBA00022448"/>
    </source>
</evidence>
<keyword evidence="10 12" id="KW-0406">Ion transport</keyword>
<dbReference type="PANTHER" id="PTHR31503:SF1">
    <property type="entry name" value="VACUOLAR CATION_PROTON EXCHANGER 3"/>
    <property type="match status" value="1"/>
</dbReference>
<evidence type="ECO:0000256" key="11">
    <source>
        <dbReference type="ARBA" id="ARBA00023136"/>
    </source>
</evidence>
<feature type="transmembrane region" description="Helical" evidence="12">
    <location>
        <begin position="124"/>
        <end position="145"/>
    </location>
</feature>